<keyword evidence="3" id="KW-1185">Reference proteome</keyword>
<evidence type="ECO:0000256" key="1">
    <source>
        <dbReference type="SAM" id="SignalP"/>
    </source>
</evidence>
<dbReference type="GO" id="GO:0016788">
    <property type="term" value="F:hydrolase activity, acting on ester bonds"/>
    <property type="evidence" value="ECO:0007669"/>
    <property type="project" value="InterPro"/>
</dbReference>
<feature type="signal peptide" evidence="1">
    <location>
        <begin position="1"/>
        <end position="22"/>
    </location>
</feature>
<comment type="caution">
    <text evidence="2">The sequence shown here is derived from an EMBL/GenBank/DDBJ whole genome shotgun (WGS) entry which is preliminary data.</text>
</comment>
<sequence length="760" mass="82396">MSWLPHCLRPWLLPALVYPASGWSGTGHLHVAMVAQQVLRDSSRMQVRDLLHGDLVDFAHYEQKLHAQSASPNIASCHFHSQTPEWQCEEGIGIKGQVHCDGSESSYFSLLCALAHTFEKFAHDVLLVEFPKTDFIRMPAGKAKAANFWADFAAHPEMSAYADMLKSPEDELRWLAIFLGDMHQPLHWLRGAHDYGRNLTILHDGKEHSLFDFWEEVLPLQFHMHNFQGDADRLKRSQKLEPFNHHPNDVFADWGCLAFSRPAYGSNSYLIFDLALRSDSSVVLAECVHRVDKMAMPHWVRVASVLAVIARVLQGSGHTDFVQPSLPPRLPLHAHVRPKQKMGKGRSGAPKIWQHPGRSSRTARRFWWLLELPVVTEATALVVEATSAFASATEGCLGLGALSADIIGGFAECGIASEVAAGFELPSFLTPVVEAAVGAVEADWLAAIGANVLGRVETGALADAAVAKLESSGAGAMIALSEEKQVEFACGILSRVPPAKVAEFLQAMLLKVAQNPSLLSQMEAGSPKLLLTICQESPQAREVFLILLQKVATTASPALLVWLAKLAVEAIPAEQLLAPVVGTPIVETLLASLPPENLVELGRWLVTEASEPVLRQVWPLFLSQAPPEVLSSILQSSPEAWGVLTKTASEVAREAAESALQMPGLAVKLPPVDEYDLQMLVGSAFLTLENSTRVGRNATAPKGQSNAGVIKGGGKVVVGLLASLALKQAAFCVGLGQFPFLWVFGLGASSVAREIYEQNL</sequence>
<dbReference type="AlphaFoldDB" id="A0A812NJN5"/>
<dbReference type="Proteomes" id="UP000604046">
    <property type="component" value="Unassembled WGS sequence"/>
</dbReference>
<keyword evidence="1" id="KW-0732">Signal</keyword>
<feature type="chain" id="PRO_5032464285" evidence="1">
    <location>
        <begin position="23"/>
        <end position="760"/>
    </location>
</feature>
<name>A0A812NJN5_9DINO</name>
<proteinExistence type="predicted"/>
<reference evidence="2" key="1">
    <citation type="submission" date="2021-02" db="EMBL/GenBank/DDBJ databases">
        <authorList>
            <person name="Dougan E. K."/>
            <person name="Rhodes N."/>
            <person name="Thang M."/>
            <person name="Chan C."/>
        </authorList>
    </citation>
    <scope>NUCLEOTIDE SEQUENCE</scope>
</reference>
<dbReference type="InterPro" id="IPR008947">
    <property type="entry name" value="PLipase_C/P1_nuclease_dom_sf"/>
</dbReference>
<dbReference type="SUPFAM" id="SSF48537">
    <property type="entry name" value="Phospholipase C/P1 nuclease"/>
    <property type="match status" value="1"/>
</dbReference>
<dbReference type="EMBL" id="CAJNDS010002091">
    <property type="protein sequence ID" value="CAE7320087.1"/>
    <property type="molecule type" value="Genomic_DNA"/>
</dbReference>
<accession>A0A812NJN5</accession>
<evidence type="ECO:0000313" key="2">
    <source>
        <dbReference type="EMBL" id="CAE7320087.1"/>
    </source>
</evidence>
<dbReference type="OrthoDB" id="441446at2759"/>
<evidence type="ECO:0000313" key="3">
    <source>
        <dbReference type="Proteomes" id="UP000604046"/>
    </source>
</evidence>
<dbReference type="Gene3D" id="1.10.575.10">
    <property type="entry name" value="P1 Nuclease"/>
    <property type="match status" value="1"/>
</dbReference>
<protein>
    <submittedName>
        <fullName evidence="2">Uncharacterized protein</fullName>
    </submittedName>
</protein>
<organism evidence="2 3">
    <name type="scientific">Symbiodinium natans</name>
    <dbReference type="NCBI Taxonomy" id="878477"/>
    <lineage>
        <taxon>Eukaryota</taxon>
        <taxon>Sar</taxon>
        <taxon>Alveolata</taxon>
        <taxon>Dinophyceae</taxon>
        <taxon>Suessiales</taxon>
        <taxon>Symbiodiniaceae</taxon>
        <taxon>Symbiodinium</taxon>
    </lineage>
</organism>
<gene>
    <name evidence="2" type="ORF">SNAT2548_LOCUS16775</name>
</gene>